<dbReference type="AlphaFoldDB" id="A0A843V0X6"/>
<accession>A0A843V0X6</accession>
<evidence type="ECO:0000313" key="2">
    <source>
        <dbReference type="Proteomes" id="UP000652761"/>
    </source>
</evidence>
<protein>
    <submittedName>
        <fullName evidence="1">Uncharacterized protein</fullName>
    </submittedName>
</protein>
<keyword evidence="2" id="KW-1185">Reference proteome</keyword>
<comment type="caution">
    <text evidence="1">The sequence shown here is derived from an EMBL/GenBank/DDBJ whole genome shotgun (WGS) entry which is preliminary data.</text>
</comment>
<feature type="non-terminal residue" evidence="1">
    <location>
        <position position="1"/>
    </location>
</feature>
<name>A0A843V0X6_COLES</name>
<organism evidence="1 2">
    <name type="scientific">Colocasia esculenta</name>
    <name type="common">Wild taro</name>
    <name type="synonym">Arum esculentum</name>
    <dbReference type="NCBI Taxonomy" id="4460"/>
    <lineage>
        <taxon>Eukaryota</taxon>
        <taxon>Viridiplantae</taxon>
        <taxon>Streptophyta</taxon>
        <taxon>Embryophyta</taxon>
        <taxon>Tracheophyta</taxon>
        <taxon>Spermatophyta</taxon>
        <taxon>Magnoliopsida</taxon>
        <taxon>Liliopsida</taxon>
        <taxon>Araceae</taxon>
        <taxon>Aroideae</taxon>
        <taxon>Colocasieae</taxon>
        <taxon>Colocasia</taxon>
    </lineage>
</organism>
<gene>
    <name evidence="1" type="ORF">Taro_020898</name>
</gene>
<sequence length="68" mass="7438">MLSTVRFVTGKQDIIKDWNKVSAGNKVLAVPVDSQDVPIDRYGFPRSKNAILTVPVNSQGVPVDSHCQ</sequence>
<dbReference type="EMBL" id="NMUH01001048">
    <property type="protein sequence ID" value="MQL88347.1"/>
    <property type="molecule type" value="Genomic_DNA"/>
</dbReference>
<reference evidence="1" key="1">
    <citation type="submission" date="2017-07" db="EMBL/GenBank/DDBJ databases">
        <title>Taro Niue Genome Assembly and Annotation.</title>
        <authorList>
            <person name="Atibalentja N."/>
            <person name="Keating K."/>
            <person name="Fields C.J."/>
        </authorList>
    </citation>
    <scope>NUCLEOTIDE SEQUENCE</scope>
    <source>
        <strain evidence="1">Niue_2</strain>
        <tissue evidence="1">Leaf</tissue>
    </source>
</reference>
<proteinExistence type="predicted"/>
<dbReference type="Proteomes" id="UP000652761">
    <property type="component" value="Unassembled WGS sequence"/>
</dbReference>
<evidence type="ECO:0000313" key="1">
    <source>
        <dbReference type="EMBL" id="MQL88347.1"/>
    </source>
</evidence>